<comment type="catalytic activity">
    <reaction evidence="5">
        <text>ATP + H2O = ADP + phosphate + H(+)</text>
        <dbReference type="Rhea" id="RHEA:13065"/>
        <dbReference type="ChEBI" id="CHEBI:15377"/>
        <dbReference type="ChEBI" id="CHEBI:15378"/>
        <dbReference type="ChEBI" id="CHEBI:30616"/>
        <dbReference type="ChEBI" id="CHEBI:43474"/>
        <dbReference type="ChEBI" id="CHEBI:456216"/>
        <dbReference type="EC" id="5.6.2.3"/>
    </reaction>
</comment>
<dbReference type="InterPro" id="IPR006612">
    <property type="entry name" value="THAP_Znf"/>
</dbReference>
<keyword evidence="5" id="KW-0234">DNA repair</keyword>
<dbReference type="Gene3D" id="3.40.50.300">
    <property type="entry name" value="P-loop containing nucleotide triphosphate hydrolases"/>
    <property type="match status" value="2"/>
</dbReference>
<dbReference type="EC" id="5.6.2.3" evidence="5"/>
<dbReference type="Pfam" id="PF21789">
    <property type="entry name" value="TNP-like_RNaseH_C"/>
    <property type="match status" value="1"/>
</dbReference>
<dbReference type="GO" id="GO:0043139">
    <property type="term" value="F:5'-3' DNA helicase activity"/>
    <property type="evidence" value="ECO:0007669"/>
    <property type="project" value="UniProtKB-EC"/>
</dbReference>
<keyword evidence="5" id="KW-0233">DNA recombination</keyword>
<evidence type="ECO:0000256" key="2">
    <source>
        <dbReference type="ARBA" id="ARBA00022771"/>
    </source>
</evidence>
<evidence type="ECO:0000256" key="4">
    <source>
        <dbReference type="ARBA" id="ARBA00023125"/>
    </source>
</evidence>
<comment type="cofactor">
    <cofactor evidence="5">
        <name>Mg(2+)</name>
        <dbReference type="ChEBI" id="CHEBI:18420"/>
    </cofactor>
</comment>
<protein>
    <recommendedName>
        <fullName evidence="5">ATP-dependent DNA helicase</fullName>
        <ecNumber evidence="5">5.6.2.3</ecNumber>
    </recommendedName>
</protein>
<organism evidence="8 9">
    <name type="scientific">Aphis glycines</name>
    <name type="common">Soybean aphid</name>
    <dbReference type="NCBI Taxonomy" id="307491"/>
    <lineage>
        <taxon>Eukaryota</taxon>
        <taxon>Metazoa</taxon>
        <taxon>Ecdysozoa</taxon>
        <taxon>Arthropoda</taxon>
        <taxon>Hexapoda</taxon>
        <taxon>Insecta</taxon>
        <taxon>Pterygota</taxon>
        <taxon>Neoptera</taxon>
        <taxon>Paraneoptera</taxon>
        <taxon>Hemiptera</taxon>
        <taxon>Sternorrhyncha</taxon>
        <taxon>Aphidomorpha</taxon>
        <taxon>Aphidoidea</taxon>
        <taxon>Aphididae</taxon>
        <taxon>Aphidini</taxon>
        <taxon>Aphis</taxon>
        <taxon>Aphis</taxon>
    </lineage>
</organism>
<keyword evidence="9" id="KW-1185">Reference proteome</keyword>
<sequence length="625" mass="70405">MDYGRPRPDVALPEEEPEDGVLGEIDMVVRWVRQLDTLNDEERTVFDRVMAAVDDNRNISKLVYVDGPGETGKTTLYGCLIWSHHNQGRFVLSVAFTEIAASLMDGGMTVHLTFGLPVPLSDPTRKKWINAIGLKEPIPNKLYFVCERHFEENDFKNLNSYTKKLKSSACPTCLLENKPSTVVTPDIYNDELKLNLNQLSLSTSSIISPGINNDESVNEKPLLNLKIYYESKITEILEKESELPIDCSCGNTEMTNNLQTIVQASCELTPRSETKRDILLDHSYDCSPVSQDHIELFFNAVRARVGWCVNPTPRHFSSAYKKLLAHHQIKTSVGNVVAMDNTEILYVTRTKTQRYSDTLADLDDTLNITYQRKFDTDFEDNEDSLVTEEDICNNLPDLDDVEESDKISLEMPPNYFASSEYTDNAIGLISGYVVRMVIKRIKCTDCNAALYGGNLHDNKIKLILQKTRGGLIIPALDVITVCRTTELLYKRAINDIAEMNEFDFAQNLAAPVFGRLANHHAFDILTDDSTLIITMQSFRAQRIRDAALIGWDEAPMSPGLQLTVVNKLLKNIMGSDLPFGGKPVLFSGDFRQILPVVRRGSRSAIVISSIKHNSLWQNSEKFELM</sequence>
<comment type="similarity">
    <text evidence="5">Belongs to the helicase family.</text>
</comment>
<dbReference type="GO" id="GO:0003677">
    <property type="term" value="F:DNA binding"/>
    <property type="evidence" value="ECO:0007669"/>
    <property type="project" value="UniProtKB-KW"/>
</dbReference>
<feature type="domain" description="THAP-type" evidence="7">
    <location>
        <begin position="77"/>
        <end position="180"/>
    </location>
</feature>
<dbReference type="GO" id="GO:0008270">
    <property type="term" value="F:zinc ion binding"/>
    <property type="evidence" value="ECO:0007669"/>
    <property type="project" value="UniProtKB-KW"/>
</dbReference>
<evidence type="ECO:0000256" key="5">
    <source>
        <dbReference type="RuleBase" id="RU363044"/>
    </source>
</evidence>
<dbReference type="SMART" id="SM00980">
    <property type="entry name" value="THAP"/>
    <property type="match status" value="1"/>
</dbReference>
<keyword evidence="5" id="KW-0227">DNA damage</keyword>
<dbReference type="Proteomes" id="UP000475862">
    <property type="component" value="Unassembled WGS sequence"/>
</dbReference>
<dbReference type="InterPro" id="IPR010285">
    <property type="entry name" value="DNA_helicase_pif1-like_DEAD"/>
</dbReference>
<dbReference type="PANTHER" id="PTHR10492">
    <property type="match status" value="1"/>
</dbReference>
<name>A0A6G0SUY2_APHGL</name>
<dbReference type="GO" id="GO:0000723">
    <property type="term" value="P:telomere maintenance"/>
    <property type="evidence" value="ECO:0007669"/>
    <property type="project" value="InterPro"/>
</dbReference>
<keyword evidence="5" id="KW-0547">Nucleotide-binding</keyword>
<keyword evidence="1" id="KW-0479">Metal-binding</keyword>
<keyword evidence="3" id="KW-0862">Zinc</keyword>
<dbReference type="SMART" id="SM00692">
    <property type="entry name" value="DM3"/>
    <property type="match status" value="1"/>
</dbReference>
<reference evidence="8 9" key="1">
    <citation type="submission" date="2019-08" db="EMBL/GenBank/DDBJ databases">
        <title>The genome of the soybean aphid Biotype 1, its phylome, world population structure and adaptation to the North American continent.</title>
        <authorList>
            <person name="Giordano R."/>
            <person name="Donthu R.K."/>
            <person name="Hernandez A.G."/>
            <person name="Wright C.L."/>
            <person name="Zimin A.V."/>
        </authorList>
    </citation>
    <scope>NUCLEOTIDE SEQUENCE [LARGE SCALE GENOMIC DNA]</scope>
    <source>
        <tissue evidence="8">Whole aphids</tissue>
    </source>
</reference>
<dbReference type="OrthoDB" id="272985at2759"/>
<keyword evidence="2" id="KW-0863">Zinc-finger</keyword>
<dbReference type="Pfam" id="PF05970">
    <property type="entry name" value="PIF1"/>
    <property type="match status" value="2"/>
</dbReference>
<feature type="domain" description="THAP-type" evidence="6">
    <location>
        <begin position="116"/>
        <end position="179"/>
    </location>
</feature>
<dbReference type="PANTHER" id="PTHR10492:SF57">
    <property type="entry name" value="ATP-DEPENDENT DNA HELICASE"/>
    <property type="match status" value="1"/>
</dbReference>
<dbReference type="SUPFAM" id="SSF52540">
    <property type="entry name" value="P-loop containing nucleoside triphosphate hydrolases"/>
    <property type="match status" value="1"/>
</dbReference>
<accession>A0A6G0SUY2</accession>
<dbReference type="EMBL" id="VYZN01001597">
    <property type="protein sequence ID" value="KAE9522186.1"/>
    <property type="molecule type" value="Genomic_DNA"/>
</dbReference>
<gene>
    <name evidence="8" type="ORF">AGLY_017446</name>
</gene>
<dbReference type="GO" id="GO:0006281">
    <property type="term" value="P:DNA repair"/>
    <property type="evidence" value="ECO:0007669"/>
    <property type="project" value="UniProtKB-KW"/>
</dbReference>
<keyword evidence="4" id="KW-0238">DNA-binding</keyword>
<evidence type="ECO:0000259" key="6">
    <source>
        <dbReference type="SMART" id="SM00692"/>
    </source>
</evidence>
<evidence type="ECO:0000259" key="7">
    <source>
        <dbReference type="SMART" id="SM00980"/>
    </source>
</evidence>
<proteinExistence type="inferred from homology"/>
<evidence type="ECO:0000256" key="3">
    <source>
        <dbReference type="ARBA" id="ARBA00022833"/>
    </source>
</evidence>
<dbReference type="InterPro" id="IPR048367">
    <property type="entry name" value="TNP-like_RNaseH_C"/>
</dbReference>
<dbReference type="InterPro" id="IPR027417">
    <property type="entry name" value="P-loop_NTPase"/>
</dbReference>
<comment type="caution">
    <text evidence="8">The sequence shown here is derived from an EMBL/GenBank/DDBJ whole genome shotgun (WGS) entry which is preliminary data.</text>
</comment>
<dbReference type="GO" id="GO:0006310">
    <property type="term" value="P:DNA recombination"/>
    <property type="evidence" value="ECO:0007669"/>
    <property type="project" value="UniProtKB-KW"/>
</dbReference>
<keyword evidence="5" id="KW-0347">Helicase</keyword>
<keyword evidence="5" id="KW-0378">Hydrolase</keyword>
<dbReference type="GO" id="GO:0016787">
    <property type="term" value="F:hydrolase activity"/>
    <property type="evidence" value="ECO:0007669"/>
    <property type="project" value="UniProtKB-KW"/>
</dbReference>
<evidence type="ECO:0000256" key="1">
    <source>
        <dbReference type="ARBA" id="ARBA00022723"/>
    </source>
</evidence>
<dbReference type="AlphaFoldDB" id="A0A6G0SUY2"/>
<evidence type="ECO:0000313" key="8">
    <source>
        <dbReference type="EMBL" id="KAE9522186.1"/>
    </source>
</evidence>
<evidence type="ECO:0000313" key="9">
    <source>
        <dbReference type="Proteomes" id="UP000475862"/>
    </source>
</evidence>
<keyword evidence="5" id="KW-0067">ATP-binding</keyword>
<dbReference type="SUPFAM" id="SSF57716">
    <property type="entry name" value="Glucocorticoid receptor-like (DNA-binding domain)"/>
    <property type="match status" value="1"/>
</dbReference>
<dbReference type="GO" id="GO:0005524">
    <property type="term" value="F:ATP binding"/>
    <property type="evidence" value="ECO:0007669"/>
    <property type="project" value="UniProtKB-KW"/>
</dbReference>